<dbReference type="InParanoid" id="G4MW03"/>
<dbReference type="EMBL" id="CM001232">
    <property type="protein sequence ID" value="EHA54156.1"/>
    <property type="molecule type" value="Genomic_DNA"/>
</dbReference>
<dbReference type="Proteomes" id="UP000009058">
    <property type="component" value="Chromosome 2"/>
</dbReference>
<protein>
    <submittedName>
        <fullName evidence="2">Uncharacterized protein</fullName>
    </submittedName>
</protein>
<gene>
    <name evidence="2" type="ORF">MGG_08933</name>
</gene>
<feature type="compositionally biased region" description="Polar residues" evidence="1">
    <location>
        <begin position="127"/>
        <end position="138"/>
    </location>
</feature>
<dbReference type="OrthoDB" id="5352317at2759"/>
<evidence type="ECO:0000256" key="1">
    <source>
        <dbReference type="SAM" id="MobiDB-lite"/>
    </source>
</evidence>
<reference key="2">
    <citation type="submission" date="2011-05" db="EMBL/GenBank/DDBJ databases">
        <title>The Genome Sequence of Magnaporthe oryzae 70-15.</title>
        <authorList>
            <consortium name="The Broad Institute Genome Sequencing Platform"/>
            <person name="Ma L.-J."/>
            <person name="Dead R."/>
            <person name="Young S.K."/>
            <person name="Zeng Q."/>
            <person name="Gargeya S."/>
            <person name="Fitzgerald M."/>
            <person name="Haas B."/>
            <person name="Abouelleil A."/>
            <person name="Alvarado L."/>
            <person name="Arachchi H.M."/>
            <person name="Berlin A."/>
            <person name="Brown A."/>
            <person name="Chapman S.B."/>
            <person name="Chen Z."/>
            <person name="Dunbar C."/>
            <person name="Freedman E."/>
            <person name="Gearin G."/>
            <person name="Gellesch M."/>
            <person name="Goldberg J."/>
            <person name="Griggs A."/>
            <person name="Gujja S."/>
            <person name="Heiman D."/>
            <person name="Howarth C."/>
            <person name="Larson L."/>
            <person name="Lui A."/>
            <person name="MacDonald P.J.P."/>
            <person name="Mehta T."/>
            <person name="Montmayeur A."/>
            <person name="Murphy C."/>
            <person name="Neiman D."/>
            <person name="Pearson M."/>
            <person name="Priest M."/>
            <person name="Roberts A."/>
            <person name="Saif S."/>
            <person name="Shea T."/>
            <person name="Shenoy N."/>
            <person name="Sisk P."/>
            <person name="Stolte C."/>
            <person name="Sykes S."/>
            <person name="Yandava C."/>
            <person name="Wortman J."/>
            <person name="Nusbaum C."/>
            <person name="Birren B."/>
        </authorList>
    </citation>
    <scope>NUCLEOTIDE SEQUENCE</scope>
    <source>
        <strain>70-15</strain>
    </source>
</reference>
<dbReference type="VEuPathDB" id="FungiDB:MGG_08933"/>
<sequence length="313" mass="35371">MSWLSQGNRSANSNLYPKMRLIALLGLGMQAMVLAAPATASKSMMYKEEEWTIRDLSRSCGHRRHDDDRHGNDHDYDHDYEHGKDREKGRGKGRGHRHGRDHGKGYDHGRNGYHDDDRDGYDEGRKSQNGHYGSNRNGYNPHKHRNTEKPSRQHRDGKDGYHDDDRRKGYTASDESHGPRAKLSLNKTLDANGGAAVANATTQLHATTTTVRHGHDDEARCRWSFTVVTQQRGRQRCGFEAGWRASAAEVRCGGHFAVAGSWSGQFGEDQGFTTLSVVDRERRLVVWPAYRDAQLEGGRVVRPDQSYVPQRLP</sequence>
<feature type="compositionally biased region" description="Basic residues" evidence="1">
    <location>
        <begin position="91"/>
        <end position="101"/>
    </location>
</feature>
<proteinExistence type="predicted"/>
<feature type="region of interest" description="Disordered" evidence="1">
    <location>
        <begin position="60"/>
        <end position="181"/>
    </location>
</feature>
<dbReference type="GeneID" id="2679919"/>
<evidence type="ECO:0000313" key="2">
    <source>
        <dbReference type="EMBL" id="EHA54156.1"/>
    </source>
</evidence>
<dbReference type="HOGENOM" id="CLU_888706_0_0_1"/>
<feature type="compositionally biased region" description="Basic and acidic residues" evidence="1">
    <location>
        <begin position="147"/>
        <end position="178"/>
    </location>
</feature>
<dbReference type="KEGG" id="mgr:MGG_08933"/>
<keyword evidence="3" id="KW-1185">Reference proteome</keyword>
<evidence type="ECO:0000313" key="3">
    <source>
        <dbReference type="Proteomes" id="UP000009058"/>
    </source>
</evidence>
<name>G4MW03_PYRO7</name>
<dbReference type="RefSeq" id="XP_003713963.1">
    <property type="nucleotide sequence ID" value="XM_003713915.1"/>
</dbReference>
<dbReference type="OMA" id="HDDEARC"/>
<dbReference type="SMR" id="G4MW03"/>
<accession>G4MW03</accession>
<reference evidence="2 3" key="1">
    <citation type="journal article" date="2005" name="Nature">
        <title>The genome sequence of the rice blast fungus Magnaporthe grisea.</title>
        <authorList>
            <person name="Dean R.A."/>
            <person name="Talbot N.J."/>
            <person name="Ebbole D.J."/>
            <person name="Farman M.L."/>
            <person name="Mitchell T.K."/>
            <person name="Orbach M.J."/>
            <person name="Thon M."/>
            <person name="Kulkarni R."/>
            <person name="Xu J.R."/>
            <person name="Pan H."/>
            <person name="Read N.D."/>
            <person name="Lee Y.H."/>
            <person name="Carbone I."/>
            <person name="Brown D."/>
            <person name="Oh Y.Y."/>
            <person name="Donofrio N."/>
            <person name="Jeong J.S."/>
            <person name="Soanes D.M."/>
            <person name="Djonovic S."/>
            <person name="Kolomiets E."/>
            <person name="Rehmeyer C."/>
            <person name="Li W."/>
            <person name="Harding M."/>
            <person name="Kim S."/>
            <person name="Lebrun M.H."/>
            <person name="Bohnert H."/>
            <person name="Coughlan S."/>
            <person name="Butler J."/>
            <person name="Calvo S."/>
            <person name="Ma L.J."/>
            <person name="Nicol R."/>
            <person name="Purcell S."/>
            <person name="Nusbaum C."/>
            <person name="Galagan J.E."/>
            <person name="Birren B.W."/>
        </authorList>
    </citation>
    <scope>NUCLEOTIDE SEQUENCE [LARGE SCALE GENOMIC DNA]</scope>
    <source>
        <strain evidence="3">70-15 / ATCC MYA-4617 / FGSC 8958</strain>
    </source>
</reference>
<feature type="compositionally biased region" description="Basic and acidic residues" evidence="1">
    <location>
        <begin position="64"/>
        <end position="90"/>
    </location>
</feature>
<organism evidence="2 3">
    <name type="scientific">Pyricularia oryzae (strain 70-15 / ATCC MYA-4617 / FGSC 8958)</name>
    <name type="common">Rice blast fungus</name>
    <name type="synonym">Magnaporthe oryzae</name>
    <dbReference type="NCBI Taxonomy" id="242507"/>
    <lineage>
        <taxon>Eukaryota</taxon>
        <taxon>Fungi</taxon>
        <taxon>Dikarya</taxon>
        <taxon>Ascomycota</taxon>
        <taxon>Pezizomycotina</taxon>
        <taxon>Sordariomycetes</taxon>
        <taxon>Sordariomycetidae</taxon>
        <taxon>Magnaporthales</taxon>
        <taxon>Pyriculariaceae</taxon>
        <taxon>Pyricularia</taxon>
    </lineage>
</organism>
<feature type="compositionally biased region" description="Basic and acidic residues" evidence="1">
    <location>
        <begin position="102"/>
        <end position="126"/>
    </location>
</feature>
<dbReference type="AlphaFoldDB" id="G4MW03"/>